<feature type="coiled-coil region" evidence="1">
    <location>
        <begin position="55"/>
        <end position="144"/>
    </location>
</feature>
<dbReference type="Proteomes" id="UP000729701">
    <property type="component" value="Unassembled WGS sequence"/>
</dbReference>
<accession>A0A951UT29</accession>
<evidence type="ECO:0000313" key="2">
    <source>
        <dbReference type="EMBL" id="MBW4668504.1"/>
    </source>
</evidence>
<dbReference type="EMBL" id="JAHHGZ010000013">
    <property type="protein sequence ID" value="MBW4668504.1"/>
    <property type="molecule type" value="Genomic_DNA"/>
</dbReference>
<proteinExistence type="predicted"/>
<comment type="caution">
    <text evidence="2">The sequence shown here is derived from an EMBL/GenBank/DDBJ whole genome shotgun (WGS) entry which is preliminary data.</text>
</comment>
<organism evidence="2 3">
    <name type="scientific">Cyanomargarita calcarea GSE-NOS-MK-12-04C</name>
    <dbReference type="NCBI Taxonomy" id="2839659"/>
    <lineage>
        <taxon>Bacteria</taxon>
        <taxon>Bacillati</taxon>
        <taxon>Cyanobacteriota</taxon>
        <taxon>Cyanophyceae</taxon>
        <taxon>Nostocales</taxon>
        <taxon>Cyanomargaritaceae</taxon>
        <taxon>Cyanomargarita</taxon>
    </lineage>
</organism>
<protein>
    <submittedName>
        <fullName evidence="2">Uncharacterized protein</fullName>
    </submittedName>
</protein>
<reference evidence="2" key="1">
    <citation type="submission" date="2021-05" db="EMBL/GenBank/DDBJ databases">
        <authorList>
            <person name="Pietrasiak N."/>
            <person name="Ward R."/>
            <person name="Stajich J.E."/>
            <person name="Kurbessoian T."/>
        </authorList>
    </citation>
    <scope>NUCLEOTIDE SEQUENCE</scope>
    <source>
        <strain evidence="2">GSE-NOS-MK-12-04C</strain>
    </source>
</reference>
<reference evidence="2" key="2">
    <citation type="journal article" date="2022" name="Microbiol. Resour. Announc.">
        <title>Metagenome Sequencing to Explore Phylogenomics of Terrestrial Cyanobacteria.</title>
        <authorList>
            <person name="Ward R.D."/>
            <person name="Stajich J.E."/>
            <person name="Johansen J.R."/>
            <person name="Huntemann M."/>
            <person name="Clum A."/>
            <person name="Foster B."/>
            <person name="Foster B."/>
            <person name="Roux S."/>
            <person name="Palaniappan K."/>
            <person name="Varghese N."/>
            <person name="Mukherjee S."/>
            <person name="Reddy T.B.K."/>
            <person name="Daum C."/>
            <person name="Copeland A."/>
            <person name="Chen I.A."/>
            <person name="Ivanova N.N."/>
            <person name="Kyrpides N.C."/>
            <person name="Shapiro N."/>
            <person name="Eloe-Fadrosh E.A."/>
            <person name="Pietrasiak N."/>
        </authorList>
    </citation>
    <scope>NUCLEOTIDE SEQUENCE</scope>
    <source>
        <strain evidence="2">GSE-NOS-MK-12-04C</strain>
    </source>
</reference>
<name>A0A951UT29_9CYAN</name>
<evidence type="ECO:0000313" key="3">
    <source>
        <dbReference type="Proteomes" id="UP000729701"/>
    </source>
</evidence>
<gene>
    <name evidence="2" type="ORF">KME60_14020</name>
</gene>
<keyword evidence="1" id="KW-0175">Coiled coil</keyword>
<evidence type="ECO:0000256" key="1">
    <source>
        <dbReference type="SAM" id="Coils"/>
    </source>
</evidence>
<dbReference type="AlphaFoldDB" id="A0A951UT29"/>
<sequence>MSPCPVCGTQVDTKNHKDCSNCGFPVIPPSISYSLWEKMASGKSESLQHELLVWANKLYKEYSQLKQQSAKSNQDFNRHHSSLTDDVFNQVADNSQKQDEDEIQRLQSQIKELEKQLSLVQSQSKRLLEEFSKLESDLRELNVSIVPNSQHIFSAFTNNLSKRISELQKQHIQPNLTPTAAHRQPSSRNELQSQSQIEKLEQTILLIPSQVANLIERKISTQPVLENNNLVESQLQQINDNLAILFTEIKEIKTNLNTNSNTPPAERMTGYEVNQNYQIQPEDIPQQASENEPDAFSDIPWLITYNQDPESLSQHATEVSVTEENINQRRLGTNQPVILENSRRGKGNYWILPKSNTEFYLVPKAYLKINQYNIATVQTLFECIKEQGDNYNSKFILLQPAIVSPIEPEKWQLTKLGVLKF</sequence>